<dbReference type="InterPro" id="IPR050204">
    <property type="entry name" value="AraC_XylS_family_regulators"/>
</dbReference>
<dbReference type="PROSITE" id="PS00041">
    <property type="entry name" value="HTH_ARAC_FAMILY_1"/>
    <property type="match status" value="1"/>
</dbReference>
<dbReference type="InterPro" id="IPR018060">
    <property type="entry name" value="HTH_AraC"/>
</dbReference>
<dbReference type="AlphaFoldDB" id="A0A7W5E0J6"/>
<dbReference type="InterPro" id="IPR009057">
    <property type="entry name" value="Homeodomain-like_sf"/>
</dbReference>
<dbReference type="Pfam" id="PF12833">
    <property type="entry name" value="HTH_18"/>
    <property type="match status" value="1"/>
</dbReference>
<keyword evidence="3" id="KW-0804">Transcription</keyword>
<dbReference type="Pfam" id="PF08448">
    <property type="entry name" value="PAS_4"/>
    <property type="match status" value="1"/>
</dbReference>
<dbReference type="PANTHER" id="PTHR46796">
    <property type="entry name" value="HTH-TYPE TRANSCRIPTIONAL ACTIVATOR RHAS-RELATED"/>
    <property type="match status" value="1"/>
</dbReference>
<dbReference type="PROSITE" id="PS01124">
    <property type="entry name" value="HTH_ARAC_FAMILY_2"/>
    <property type="match status" value="1"/>
</dbReference>
<dbReference type="PRINTS" id="PR00032">
    <property type="entry name" value="HTHARAC"/>
</dbReference>
<comment type="caution">
    <text evidence="5">The sequence shown here is derived from an EMBL/GenBank/DDBJ whole genome shotgun (WGS) entry which is preliminary data.</text>
</comment>
<dbReference type="SMART" id="SM00342">
    <property type="entry name" value="HTH_ARAC"/>
    <property type="match status" value="1"/>
</dbReference>
<dbReference type="RefSeq" id="WP_184305936.1">
    <property type="nucleotide sequence ID" value="NZ_JACHXU010000011.1"/>
</dbReference>
<feature type="domain" description="HTH araC/xylS-type" evidence="4">
    <location>
        <begin position="147"/>
        <end position="245"/>
    </location>
</feature>
<keyword evidence="2 5" id="KW-0238">DNA-binding</keyword>
<name>A0A7W5E0J6_9BACT</name>
<dbReference type="PANTHER" id="PTHR46796:SF13">
    <property type="entry name" value="HTH-TYPE TRANSCRIPTIONAL ACTIVATOR RHAS"/>
    <property type="match status" value="1"/>
</dbReference>
<protein>
    <submittedName>
        <fullName evidence="5">AraC-like DNA-binding protein</fullName>
    </submittedName>
</protein>
<dbReference type="GO" id="GO:0043565">
    <property type="term" value="F:sequence-specific DNA binding"/>
    <property type="evidence" value="ECO:0007669"/>
    <property type="project" value="InterPro"/>
</dbReference>
<dbReference type="EMBL" id="JACHXU010000011">
    <property type="protein sequence ID" value="MBB3207627.1"/>
    <property type="molecule type" value="Genomic_DNA"/>
</dbReference>
<organism evidence="5 6">
    <name type="scientific">Aporhodopirellula rubra</name>
    <dbReference type="NCBI Taxonomy" id="980271"/>
    <lineage>
        <taxon>Bacteria</taxon>
        <taxon>Pseudomonadati</taxon>
        <taxon>Planctomycetota</taxon>
        <taxon>Planctomycetia</taxon>
        <taxon>Pirellulales</taxon>
        <taxon>Pirellulaceae</taxon>
        <taxon>Aporhodopirellula</taxon>
    </lineage>
</organism>
<dbReference type="SUPFAM" id="SSF46689">
    <property type="entry name" value="Homeodomain-like"/>
    <property type="match status" value="1"/>
</dbReference>
<evidence type="ECO:0000256" key="2">
    <source>
        <dbReference type="ARBA" id="ARBA00023125"/>
    </source>
</evidence>
<evidence type="ECO:0000313" key="6">
    <source>
        <dbReference type="Proteomes" id="UP000536179"/>
    </source>
</evidence>
<dbReference type="InterPro" id="IPR035965">
    <property type="entry name" value="PAS-like_dom_sf"/>
</dbReference>
<dbReference type="InterPro" id="IPR020449">
    <property type="entry name" value="Tscrpt_reg_AraC-type_HTH"/>
</dbReference>
<dbReference type="Gene3D" id="1.10.10.60">
    <property type="entry name" value="Homeodomain-like"/>
    <property type="match status" value="1"/>
</dbReference>
<reference evidence="5 6" key="1">
    <citation type="submission" date="2020-08" db="EMBL/GenBank/DDBJ databases">
        <title>Genomic Encyclopedia of Type Strains, Phase III (KMG-III): the genomes of soil and plant-associated and newly described type strains.</title>
        <authorList>
            <person name="Whitman W."/>
        </authorList>
    </citation>
    <scope>NUCLEOTIDE SEQUENCE [LARGE SCALE GENOMIC DNA]</scope>
    <source>
        <strain evidence="5 6">CECT 8075</strain>
    </source>
</reference>
<evidence type="ECO:0000313" key="5">
    <source>
        <dbReference type="EMBL" id="MBB3207627.1"/>
    </source>
</evidence>
<sequence length="246" mass="27734">MIDTTQIRNAFLKRLANPLASEVLFDQLENLTYFVKDDRGRYISVNQTLVERCGETEKAALIGRTSAEVFPDPLGEYFIRQDLEVVRTNRPLINELEQHPYPTHKTGWCLTTKMPLCDVGGEPIGLVGMSRDVQSPDQDPADFASVADVVQQIKRNLNQPLKTTDLAKSAKLSAWQLDQRMRELFGVTTAQLVLQSRMDIAAKRLRGSQESIVSIALAIGYSDQSAFSRQFRKTFGMPPGDYRRHS</sequence>
<dbReference type="SUPFAM" id="SSF55785">
    <property type="entry name" value="PYP-like sensor domain (PAS domain)"/>
    <property type="match status" value="1"/>
</dbReference>
<keyword evidence="1" id="KW-0805">Transcription regulation</keyword>
<keyword evidence="6" id="KW-1185">Reference proteome</keyword>
<dbReference type="InterPro" id="IPR018062">
    <property type="entry name" value="HTH_AraC-typ_CS"/>
</dbReference>
<evidence type="ECO:0000259" key="4">
    <source>
        <dbReference type="PROSITE" id="PS01124"/>
    </source>
</evidence>
<dbReference type="Proteomes" id="UP000536179">
    <property type="component" value="Unassembled WGS sequence"/>
</dbReference>
<proteinExistence type="predicted"/>
<evidence type="ECO:0000256" key="3">
    <source>
        <dbReference type="ARBA" id="ARBA00023163"/>
    </source>
</evidence>
<dbReference type="InterPro" id="IPR013656">
    <property type="entry name" value="PAS_4"/>
</dbReference>
<dbReference type="GO" id="GO:0003700">
    <property type="term" value="F:DNA-binding transcription factor activity"/>
    <property type="evidence" value="ECO:0007669"/>
    <property type="project" value="InterPro"/>
</dbReference>
<accession>A0A7W5E0J6</accession>
<evidence type="ECO:0000256" key="1">
    <source>
        <dbReference type="ARBA" id="ARBA00023015"/>
    </source>
</evidence>
<dbReference type="Gene3D" id="3.30.450.20">
    <property type="entry name" value="PAS domain"/>
    <property type="match status" value="1"/>
</dbReference>
<gene>
    <name evidence="5" type="ORF">FHS27_003452</name>
</gene>